<proteinExistence type="predicted"/>
<evidence type="ECO:0000313" key="1">
    <source>
        <dbReference type="EMBL" id="SVE46957.1"/>
    </source>
</evidence>
<feature type="non-terminal residue" evidence="1">
    <location>
        <position position="32"/>
    </location>
</feature>
<accession>A0A383DR19</accession>
<dbReference type="AlphaFoldDB" id="A0A383DR19"/>
<reference evidence="1" key="1">
    <citation type="submission" date="2018-05" db="EMBL/GenBank/DDBJ databases">
        <authorList>
            <person name="Lanie J.A."/>
            <person name="Ng W.-L."/>
            <person name="Kazmierczak K.M."/>
            <person name="Andrzejewski T.M."/>
            <person name="Davidsen T.M."/>
            <person name="Wayne K.J."/>
            <person name="Tettelin H."/>
            <person name="Glass J.I."/>
            <person name="Rusch D."/>
            <person name="Podicherti R."/>
            <person name="Tsui H.-C.T."/>
            <person name="Winkler M.E."/>
        </authorList>
    </citation>
    <scope>NUCLEOTIDE SEQUENCE</scope>
</reference>
<protein>
    <submittedName>
        <fullName evidence="1">Uncharacterized protein</fullName>
    </submittedName>
</protein>
<dbReference type="EMBL" id="UINC01219479">
    <property type="protein sequence ID" value="SVE46957.1"/>
    <property type="molecule type" value="Genomic_DNA"/>
</dbReference>
<gene>
    <name evidence="1" type="ORF">METZ01_LOCUS499811</name>
</gene>
<name>A0A383DR19_9ZZZZ</name>
<sequence length="32" mass="3721">MGIIAKPERHLCVVQEVDQGFTEEELYRVTET</sequence>
<organism evidence="1">
    <name type="scientific">marine metagenome</name>
    <dbReference type="NCBI Taxonomy" id="408172"/>
    <lineage>
        <taxon>unclassified sequences</taxon>
        <taxon>metagenomes</taxon>
        <taxon>ecological metagenomes</taxon>
    </lineage>
</organism>